<dbReference type="AlphaFoldDB" id="A0AAE2JSZ1"/>
<dbReference type="InterPro" id="IPR027417">
    <property type="entry name" value="P-loop_NTPase"/>
</dbReference>
<name>A0AAE2JSZ1_MYCMY</name>
<evidence type="ECO:0008006" key="3">
    <source>
        <dbReference type="Google" id="ProtNLM"/>
    </source>
</evidence>
<accession>A0AAE2JSZ1</accession>
<dbReference type="Proteomes" id="UP000033624">
    <property type="component" value="Unassembled WGS sequence"/>
</dbReference>
<protein>
    <recommendedName>
        <fullName evidence="3">DUF2326 domain-containing protein</fullName>
    </recommendedName>
</protein>
<dbReference type="KEGG" id="mmyi:mycmycITA_00677"/>
<gene>
    <name evidence="1" type="ORF">TS59_0703</name>
</gene>
<reference evidence="1 2" key="1">
    <citation type="submission" date="2015-02" db="EMBL/GenBank/DDBJ databases">
        <title>Mycoplasma mycoides subsp. mycoides strain:B237 Genome sequencing.</title>
        <authorList>
            <person name="Fischer A."/>
            <person name="Santana-Cruz I."/>
            <person name="Schieck E."/>
            <person name="Gourle H."/>
            <person name="Lambert M."/>
            <person name="Nadendla S."/>
            <person name="Miller R.A."/>
            <person name="Weber J."/>
            <person name="Bongcam-Rudloff E."/>
            <person name="Vashee S."/>
            <person name="Frey J."/>
            <person name="Jores J."/>
        </authorList>
    </citation>
    <scope>NUCLEOTIDE SEQUENCE [LARGE SCALE GENOMIC DNA]</scope>
    <source>
        <strain evidence="1 2">B237</strain>
    </source>
</reference>
<evidence type="ECO:0000313" key="1">
    <source>
        <dbReference type="EMBL" id="KJQ45676.1"/>
    </source>
</evidence>
<dbReference type="EMBL" id="LAEW01000001">
    <property type="protein sequence ID" value="KJQ45676.1"/>
    <property type="molecule type" value="Genomic_DNA"/>
</dbReference>
<evidence type="ECO:0000313" key="2">
    <source>
        <dbReference type="Proteomes" id="UP000033624"/>
    </source>
</evidence>
<organism evidence="1 2">
    <name type="scientific">Mycoplasma mycoides subsp. mycoides</name>
    <dbReference type="NCBI Taxonomy" id="2103"/>
    <lineage>
        <taxon>Bacteria</taxon>
        <taxon>Bacillati</taxon>
        <taxon>Mycoplasmatota</taxon>
        <taxon>Mollicutes</taxon>
        <taxon>Mycoplasmataceae</taxon>
        <taxon>Mycoplasma</taxon>
    </lineage>
</organism>
<proteinExistence type="predicted"/>
<dbReference type="RefSeq" id="WP_011166815.1">
    <property type="nucleotide sequence ID" value="NZ_CP010267.1"/>
</dbReference>
<dbReference type="Gene3D" id="3.40.50.300">
    <property type="entry name" value="P-loop containing nucleotide triphosphate hydrolases"/>
    <property type="match status" value="1"/>
</dbReference>
<comment type="caution">
    <text evidence="1">The sequence shown here is derived from an EMBL/GenBank/DDBJ whole genome shotgun (WGS) entry which is preliminary data.</text>
</comment>
<sequence>MFIKRLKISTPNQVIRDLEFKKGLNLIVDNTPINDLTQTGNNVGKTTVLKLISFCLAGKADDIYKGIESKTTNDIVKDFLINNKVLITLELVENLDNPFSNKITIQRNF</sequence>